<dbReference type="Pfam" id="PF09600">
    <property type="entry name" value="Cyd_oper_YbgE"/>
    <property type="match status" value="1"/>
</dbReference>
<keyword evidence="1" id="KW-0472">Membrane</keyword>
<sequence length="111" mass="12104">MRCGWKPPRIWTVTTTDAAFLRHPASRTLSLLLAIPLALVLLIHPAAMLDTQGRYSHGLLMLAMLGVSAGFVHGVGFDPRGLPWRWVFGPLCGWALMALGYALLLKAQLGL</sequence>
<organism evidence="2 3">
    <name type="scientific">Pseudomonas nitroreducens</name>
    <dbReference type="NCBI Taxonomy" id="46680"/>
    <lineage>
        <taxon>Bacteria</taxon>
        <taxon>Pseudomonadati</taxon>
        <taxon>Pseudomonadota</taxon>
        <taxon>Gammaproteobacteria</taxon>
        <taxon>Pseudomonadales</taxon>
        <taxon>Pseudomonadaceae</taxon>
        <taxon>Pseudomonas</taxon>
    </lineage>
</organism>
<gene>
    <name evidence="2" type="ORF">G5B91_20420</name>
</gene>
<evidence type="ECO:0000313" key="3">
    <source>
        <dbReference type="Proteomes" id="UP000501063"/>
    </source>
</evidence>
<keyword evidence="1" id="KW-0812">Transmembrane</keyword>
<evidence type="ECO:0000256" key="1">
    <source>
        <dbReference type="SAM" id="Phobius"/>
    </source>
</evidence>
<dbReference type="EMBL" id="CP049140">
    <property type="protein sequence ID" value="QIE88507.1"/>
    <property type="molecule type" value="Genomic_DNA"/>
</dbReference>
<protein>
    <submittedName>
        <fullName evidence="2">Cyd operon protein YbgE</fullName>
    </submittedName>
</protein>
<feature type="transmembrane region" description="Helical" evidence="1">
    <location>
        <begin position="59"/>
        <end position="77"/>
    </location>
</feature>
<evidence type="ECO:0000313" key="2">
    <source>
        <dbReference type="EMBL" id="QIE88507.1"/>
    </source>
</evidence>
<dbReference type="InterPro" id="IPR011846">
    <property type="entry name" value="Cyd_oper_YbgE"/>
</dbReference>
<dbReference type="KEGG" id="pnt:G5B91_20420"/>
<feature type="transmembrane region" description="Helical" evidence="1">
    <location>
        <begin position="83"/>
        <end position="105"/>
    </location>
</feature>
<dbReference type="Proteomes" id="UP000501063">
    <property type="component" value="Chromosome"/>
</dbReference>
<name>A0A6G6IZX0_PSENT</name>
<keyword evidence="1" id="KW-1133">Transmembrane helix</keyword>
<dbReference type="AlphaFoldDB" id="A0A6G6IZX0"/>
<proteinExistence type="predicted"/>
<accession>A0A6G6IZX0</accession>
<feature type="transmembrane region" description="Helical" evidence="1">
    <location>
        <begin position="29"/>
        <end position="47"/>
    </location>
</feature>
<reference evidence="2 3" key="1">
    <citation type="submission" date="2020-02" db="EMBL/GenBank/DDBJ databases">
        <title>Integrative conjugative elements (ICEs) and plasmids drive adaptation of Pseudomonas nitroreducens strain HBP1 to wastewater environment.</title>
        <authorList>
            <person name="Sentchilo V."/>
            <person name="Carraro N."/>
            <person name="Bertelli C."/>
            <person name="van der Meer J.R."/>
        </authorList>
    </citation>
    <scope>NUCLEOTIDE SEQUENCE [LARGE SCALE GENOMIC DNA]</scope>
    <source>
        <strain evidence="2 3">HBP1</strain>
    </source>
</reference>